<protein>
    <recommendedName>
        <fullName evidence="4">Ribosomal protein L7Ae/L30e/S12e/Gadd45 domain-containing protein</fullName>
    </recommendedName>
</protein>
<feature type="compositionally biased region" description="Polar residues" evidence="1">
    <location>
        <begin position="307"/>
        <end position="321"/>
    </location>
</feature>
<proteinExistence type="predicted"/>
<dbReference type="Proteomes" id="UP000008743">
    <property type="component" value="Unassembled WGS sequence"/>
</dbReference>
<feature type="compositionally biased region" description="Basic residues" evidence="1">
    <location>
        <begin position="259"/>
        <end position="269"/>
    </location>
</feature>
<evidence type="ECO:0008006" key="4">
    <source>
        <dbReference type="Google" id="ProtNLM"/>
    </source>
</evidence>
<feature type="compositionally biased region" description="Polar residues" evidence="1">
    <location>
        <begin position="277"/>
        <end position="292"/>
    </location>
</feature>
<feature type="region of interest" description="Disordered" evidence="1">
    <location>
        <begin position="1"/>
        <end position="60"/>
    </location>
</feature>
<name>A0A0D2VZM3_CAPO3</name>
<accession>A0A0D2VZM3</accession>
<dbReference type="SUPFAM" id="SSF55315">
    <property type="entry name" value="L30e-like"/>
    <property type="match status" value="1"/>
</dbReference>
<dbReference type="EMBL" id="KE346373">
    <property type="protein sequence ID" value="KJE97312.1"/>
    <property type="molecule type" value="Genomic_DNA"/>
</dbReference>
<keyword evidence="3" id="KW-1185">Reference proteome</keyword>
<dbReference type="RefSeq" id="XP_004343616.2">
    <property type="nucleotide sequence ID" value="XM_004343566.2"/>
</dbReference>
<dbReference type="AlphaFoldDB" id="A0A0D2VZM3"/>
<dbReference type="InterPro" id="IPR029064">
    <property type="entry name" value="Ribosomal_eL30-like_sf"/>
</dbReference>
<evidence type="ECO:0000313" key="3">
    <source>
        <dbReference type="Proteomes" id="UP000008743"/>
    </source>
</evidence>
<reference evidence="3" key="1">
    <citation type="submission" date="2011-02" db="EMBL/GenBank/DDBJ databases">
        <title>The Genome Sequence of Capsaspora owczarzaki ATCC 30864.</title>
        <authorList>
            <person name="Russ C."/>
            <person name="Cuomo C."/>
            <person name="Burger G."/>
            <person name="Gray M.W."/>
            <person name="Holland P.W.H."/>
            <person name="King N."/>
            <person name="Lang F.B.F."/>
            <person name="Roger A.J."/>
            <person name="Ruiz-Trillo I."/>
            <person name="Young S.K."/>
            <person name="Zeng Q."/>
            <person name="Gargeya S."/>
            <person name="Alvarado L."/>
            <person name="Berlin A."/>
            <person name="Chapman S.B."/>
            <person name="Chen Z."/>
            <person name="Freedman E."/>
            <person name="Gellesch M."/>
            <person name="Goldberg J."/>
            <person name="Griggs A."/>
            <person name="Gujja S."/>
            <person name="Heilman E."/>
            <person name="Heiman D."/>
            <person name="Howarth C."/>
            <person name="Mehta T."/>
            <person name="Neiman D."/>
            <person name="Pearson M."/>
            <person name="Roberts A."/>
            <person name="Saif S."/>
            <person name="Shea T."/>
            <person name="Shenoy N."/>
            <person name="Sisk P."/>
            <person name="Stolte C."/>
            <person name="Sykes S."/>
            <person name="White J."/>
            <person name="Yandava C."/>
            <person name="Haas B."/>
            <person name="Nusbaum C."/>
            <person name="Birren B."/>
        </authorList>
    </citation>
    <scope>NUCLEOTIDE SEQUENCE</scope>
    <source>
        <strain evidence="3">ATCC 30864</strain>
    </source>
</reference>
<feature type="compositionally biased region" description="Low complexity" evidence="1">
    <location>
        <begin position="10"/>
        <end position="60"/>
    </location>
</feature>
<dbReference type="InParanoid" id="A0A0D2VZM3"/>
<organism evidence="2 3">
    <name type="scientific">Capsaspora owczarzaki (strain ATCC 30864)</name>
    <dbReference type="NCBI Taxonomy" id="595528"/>
    <lineage>
        <taxon>Eukaryota</taxon>
        <taxon>Filasterea</taxon>
        <taxon>Capsaspora</taxon>
    </lineage>
</organism>
<evidence type="ECO:0000256" key="1">
    <source>
        <dbReference type="SAM" id="MobiDB-lite"/>
    </source>
</evidence>
<feature type="region of interest" description="Disordered" evidence="1">
    <location>
        <begin position="254"/>
        <end position="329"/>
    </location>
</feature>
<gene>
    <name evidence="2" type="ORF">CAOG_007742</name>
</gene>
<evidence type="ECO:0000313" key="2">
    <source>
        <dbReference type="EMBL" id="KJE97312.1"/>
    </source>
</evidence>
<sequence length="352" mass="37621">MQSTTTTLKPASQPTTTSTSTSTPTPSNPTSASSSKQQTTKQQQTKPQQGQQQSKAAAPGKLVFKTYTTSPYSLQGPQCMAKQDTAEILELLKRYTLQFPPKSNSRRSFLYIGAQACFTHFRKCAAIVVAQQVQPDAIFRHLATMSHVTSVPMLPLDCDSATLGASIGLNSAIVVGIRSPSAIPKEKQLPLELQQITTKAPAWNIPWIPKLPQLDSSHASKPSLTSDNAVVAAPTAAATSGTLQPLALVHVLATSKPNKQSKKVKRAARKTAELQRKTNTPATSTTPKSNPRTGRPSPSARRAELNAVQTRARQSLVNSNRPGLASTHAAKVASAAKISSSWLESLRATQRS</sequence>